<sequence length="88" mass="10078">MFPARLHFVFCFFFVRNASYGENDNINMSIDPNGSQNEQKSGTPIFSQNVDSNKNKGEKKIRMETKEKKGHYGCNNSMMFCLIAVCLQ</sequence>
<feature type="chain" id="PRO_5007832801" evidence="2">
    <location>
        <begin position="22"/>
        <end position="88"/>
    </location>
</feature>
<reference evidence="3 4" key="1">
    <citation type="submission" date="2016-03" db="EMBL/GenBank/DDBJ databases">
        <title>EvidentialGene: Evidence-directed Construction of Genes on Genomes.</title>
        <authorList>
            <person name="Gilbert D.G."/>
            <person name="Choi J.-H."/>
            <person name="Mockaitis K."/>
            <person name="Colbourne J."/>
            <person name="Pfrender M."/>
        </authorList>
    </citation>
    <scope>NUCLEOTIDE SEQUENCE [LARGE SCALE GENOMIC DNA]</scope>
    <source>
        <strain evidence="3 4">Xinb3</strain>
        <tissue evidence="3">Complete organism</tissue>
    </source>
</reference>
<dbReference type="Proteomes" id="UP000076858">
    <property type="component" value="Unassembled WGS sequence"/>
</dbReference>
<protein>
    <submittedName>
        <fullName evidence="3">Uncharacterized protein</fullName>
    </submittedName>
</protein>
<evidence type="ECO:0000256" key="1">
    <source>
        <dbReference type="SAM" id="MobiDB-lite"/>
    </source>
</evidence>
<dbReference type="AlphaFoldDB" id="A0A162CQV9"/>
<evidence type="ECO:0000256" key="2">
    <source>
        <dbReference type="SAM" id="SignalP"/>
    </source>
</evidence>
<evidence type="ECO:0000313" key="4">
    <source>
        <dbReference type="Proteomes" id="UP000076858"/>
    </source>
</evidence>
<evidence type="ECO:0000313" key="3">
    <source>
        <dbReference type="EMBL" id="KZS15976.1"/>
    </source>
</evidence>
<feature type="compositionally biased region" description="Polar residues" evidence="1">
    <location>
        <begin position="29"/>
        <end position="52"/>
    </location>
</feature>
<dbReference type="EMBL" id="LRGB01000781">
    <property type="protein sequence ID" value="KZS15976.1"/>
    <property type="molecule type" value="Genomic_DNA"/>
</dbReference>
<keyword evidence="4" id="KW-1185">Reference proteome</keyword>
<feature type="signal peptide" evidence="2">
    <location>
        <begin position="1"/>
        <end position="21"/>
    </location>
</feature>
<comment type="caution">
    <text evidence="3">The sequence shown here is derived from an EMBL/GenBank/DDBJ whole genome shotgun (WGS) entry which is preliminary data.</text>
</comment>
<gene>
    <name evidence="3" type="ORF">APZ42_018414</name>
</gene>
<accession>A0A162CQV9</accession>
<feature type="region of interest" description="Disordered" evidence="1">
    <location>
        <begin position="29"/>
        <end position="58"/>
    </location>
</feature>
<organism evidence="3 4">
    <name type="scientific">Daphnia magna</name>
    <dbReference type="NCBI Taxonomy" id="35525"/>
    <lineage>
        <taxon>Eukaryota</taxon>
        <taxon>Metazoa</taxon>
        <taxon>Ecdysozoa</taxon>
        <taxon>Arthropoda</taxon>
        <taxon>Crustacea</taxon>
        <taxon>Branchiopoda</taxon>
        <taxon>Diplostraca</taxon>
        <taxon>Cladocera</taxon>
        <taxon>Anomopoda</taxon>
        <taxon>Daphniidae</taxon>
        <taxon>Daphnia</taxon>
    </lineage>
</organism>
<keyword evidence="2" id="KW-0732">Signal</keyword>
<proteinExistence type="predicted"/>
<name>A0A162CQV9_9CRUS</name>